<dbReference type="PANTHER" id="PTHR46558:SF11">
    <property type="entry name" value="HTH-TYPE TRANSCRIPTIONAL REGULATOR XRE"/>
    <property type="match status" value="1"/>
</dbReference>
<protein>
    <submittedName>
        <fullName evidence="3">HTH-type transcriptional regulator immR</fullName>
    </submittedName>
</protein>
<dbReference type="InterPro" id="IPR010982">
    <property type="entry name" value="Lambda_DNA-bd_dom_sf"/>
</dbReference>
<keyword evidence="4" id="KW-1185">Reference proteome</keyword>
<dbReference type="PANTHER" id="PTHR46558">
    <property type="entry name" value="TRACRIPTIONAL REGULATORY PROTEIN-RELATED-RELATED"/>
    <property type="match status" value="1"/>
</dbReference>
<dbReference type="EMBL" id="JXTH01000053">
    <property type="protein sequence ID" value="KIQ93606.1"/>
    <property type="molecule type" value="Genomic_DNA"/>
</dbReference>
<dbReference type="CDD" id="cd00093">
    <property type="entry name" value="HTH_XRE"/>
    <property type="match status" value="1"/>
</dbReference>
<evidence type="ECO:0000313" key="3">
    <source>
        <dbReference type="EMBL" id="KIQ93606.1"/>
    </source>
</evidence>
<dbReference type="AlphaFoldDB" id="A0A0D0RY53"/>
<dbReference type="GO" id="GO:0003677">
    <property type="term" value="F:DNA binding"/>
    <property type="evidence" value="ECO:0007669"/>
    <property type="project" value="UniProtKB-KW"/>
</dbReference>
<dbReference type="Proteomes" id="UP000032102">
    <property type="component" value="Unassembled WGS sequence"/>
</dbReference>
<evidence type="ECO:0000259" key="2">
    <source>
        <dbReference type="PROSITE" id="PS50943"/>
    </source>
</evidence>
<dbReference type="Pfam" id="PF01381">
    <property type="entry name" value="HTH_3"/>
    <property type="match status" value="1"/>
</dbReference>
<accession>A0A0D0RY53</accession>
<dbReference type="PATRIC" id="fig|404937.3.peg.2446"/>
<dbReference type="Gene3D" id="1.10.260.40">
    <property type="entry name" value="lambda repressor-like DNA-binding domains"/>
    <property type="match status" value="1"/>
</dbReference>
<dbReference type="SUPFAM" id="SSF47413">
    <property type="entry name" value="lambda repressor-like DNA-binding domains"/>
    <property type="match status" value="1"/>
</dbReference>
<evidence type="ECO:0000256" key="1">
    <source>
        <dbReference type="ARBA" id="ARBA00023125"/>
    </source>
</evidence>
<sequence length="118" mass="13846">MNQKFGERLRKLRSQKKLSQKEFGKIFSLAESTISGYENGSRTPDIELIAKFADFFGVSIDYLYGRTDNPHETIDSKEGRNLFFFDMDGLTEQEIEEIKKHIEFIKWKARQEKEKTNG</sequence>
<comment type="caution">
    <text evidence="3">The sequence shown here is derived from an EMBL/GenBank/DDBJ whole genome shotgun (WGS) entry which is preliminary data.</text>
</comment>
<dbReference type="InterPro" id="IPR001387">
    <property type="entry name" value="Cro/C1-type_HTH"/>
</dbReference>
<feature type="domain" description="HTH cro/C1-type" evidence="2">
    <location>
        <begin position="9"/>
        <end position="63"/>
    </location>
</feature>
<dbReference type="PROSITE" id="PS50943">
    <property type="entry name" value="HTH_CROC1"/>
    <property type="match status" value="1"/>
</dbReference>
<dbReference type="RefSeq" id="WP_043967616.1">
    <property type="nucleotide sequence ID" value="NZ_JXTH01000053.1"/>
</dbReference>
<name>A0A0D0RY53_9BACL</name>
<reference evidence="3 4" key="1">
    <citation type="submission" date="2015-01" db="EMBL/GenBank/DDBJ databases">
        <title>Draft genome of Anoxybacillus thermarum strain AF/04.</title>
        <authorList>
            <person name="Poli A."/>
            <person name="Nicolaus B."/>
            <person name="Chan K.-G."/>
            <person name="Kahar U.M."/>
            <person name="Yaakob A.S."/>
            <person name="Chan C.S."/>
            <person name="Goh K.M."/>
        </authorList>
    </citation>
    <scope>NUCLEOTIDE SEQUENCE [LARGE SCALE GENOMIC DNA]</scope>
    <source>
        <strain evidence="3 4">AF/04</strain>
    </source>
</reference>
<dbReference type="SMART" id="SM00530">
    <property type="entry name" value="HTH_XRE"/>
    <property type="match status" value="1"/>
</dbReference>
<proteinExistence type="predicted"/>
<evidence type="ECO:0000313" key="4">
    <source>
        <dbReference type="Proteomes" id="UP000032102"/>
    </source>
</evidence>
<gene>
    <name evidence="3" type="ORF">LH47_02287</name>
</gene>
<keyword evidence="1" id="KW-0238">DNA-binding</keyword>
<organism evidence="3 4">
    <name type="scientific">Anoxybacillus thermarum</name>
    <dbReference type="NCBI Taxonomy" id="404937"/>
    <lineage>
        <taxon>Bacteria</taxon>
        <taxon>Bacillati</taxon>
        <taxon>Bacillota</taxon>
        <taxon>Bacilli</taxon>
        <taxon>Bacillales</taxon>
        <taxon>Anoxybacillaceae</taxon>
        <taxon>Anoxybacillus</taxon>
    </lineage>
</organism>